<keyword evidence="4" id="KW-0812">Transmembrane</keyword>
<name>E6PFE5_9ZZZZ</name>
<proteinExistence type="predicted"/>
<keyword evidence="3" id="KW-1134">Transmembrane beta strand</keyword>
<dbReference type="PANTHER" id="PTHR30026">
    <property type="entry name" value="OUTER MEMBRANE PROTEIN TOLC"/>
    <property type="match status" value="1"/>
</dbReference>
<evidence type="ECO:0000256" key="3">
    <source>
        <dbReference type="ARBA" id="ARBA00022452"/>
    </source>
</evidence>
<evidence type="ECO:0000256" key="5">
    <source>
        <dbReference type="ARBA" id="ARBA00023136"/>
    </source>
</evidence>
<evidence type="ECO:0000256" key="4">
    <source>
        <dbReference type="ARBA" id="ARBA00022692"/>
    </source>
</evidence>
<evidence type="ECO:0000256" key="6">
    <source>
        <dbReference type="ARBA" id="ARBA00023237"/>
    </source>
</evidence>
<dbReference type="PIRSF" id="PIRSF001892">
    <property type="entry name" value="CyaE"/>
    <property type="match status" value="1"/>
</dbReference>
<evidence type="ECO:0000256" key="1">
    <source>
        <dbReference type="ARBA" id="ARBA00004442"/>
    </source>
</evidence>
<dbReference type="Gene3D" id="1.20.1600.10">
    <property type="entry name" value="Outer membrane efflux proteins (OEP)"/>
    <property type="match status" value="1"/>
</dbReference>
<dbReference type="PANTHER" id="PTHR30026:SF20">
    <property type="entry name" value="OUTER MEMBRANE PROTEIN TOLC"/>
    <property type="match status" value="1"/>
</dbReference>
<dbReference type="Pfam" id="PF02321">
    <property type="entry name" value="OEP"/>
    <property type="match status" value="2"/>
</dbReference>
<dbReference type="AlphaFoldDB" id="E6PFE5"/>
<dbReference type="EMBL" id="CABL01000006">
    <property type="protein sequence ID" value="CBH75181.1"/>
    <property type="molecule type" value="Genomic_DNA"/>
</dbReference>
<evidence type="ECO:0000313" key="7">
    <source>
        <dbReference type="EMBL" id="CBH75181.1"/>
    </source>
</evidence>
<dbReference type="SUPFAM" id="SSF56954">
    <property type="entry name" value="Outer membrane efflux proteins (OEP)"/>
    <property type="match status" value="1"/>
</dbReference>
<evidence type="ECO:0000256" key="2">
    <source>
        <dbReference type="ARBA" id="ARBA00022448"/>
    </source>
</evidence>
<dbReference type="GO" id="GO:0015288">
    <property type="term" value="F:porin activity"/>
    <property type="evidence" value="ECO:0007669"/>
    <property type="project" value="TreeGrafter"/>
</dbReference>
<keyword evidence="5" id="KW-0472">Membrane</keyword>
<protein>
    <recommendedName>
        <fullName evidence="8">TolC family protein</fullName>
    </recommendedName>
</protein>
<evidence type="ECO:0008006" key="8">
    <source>
        <dbReference type="Google" id="ProtNLM"/>
    </source>
</evidence>
<dbReference type="InterPro" id="IPR028351">
    <property type="entry name" value="CyaE"/>
</dbReference>
<dbReference type="InterPro" id="IPR051906">
    <property type="entry name" value="TolC-like"/>
</dbReference>
<dbReference type="GO" id="GO:1990281">
    <property type="term" value="C:efflux pump complex"/>
    <property type="evidence" value="ECO:0007669"/>
    <property type="project" value="TreeGrafter"/>
</dbReference>
<comment type="caution">
    <text evidence="7">The sequence shown here is derived from an EMBL/GenBank/DDBJ whole genome shotgun (WGS) entry which is preliminary data.</text>
</comment>
<sequence length="460" mass="47860">MNRRGARAFALLLVAALARAFLPTPASAATQDLISPRVAKAGVPTKVTLVQAVAIAVAQSPTLAQARATYAQALAKYDVAKSAVFPSVSGSAAATRSYSSGTIGGVGTGIGTPNGIYNSVNYGLKLSELIYDGGRVIAGIHVAKSGQVAGRDTLIRSLQQLGYTVAQAYYGVLLADRTVNVDEQIVKQYLTQEQLVRAQIRVGSAAPSDLYSAQALTAQARLQLVTDQGSRIAAQATFATTLGLDADALIEPIDPTAASLTAPAPKFTVLPYDRALARALLMRPDYLAALNTYQAAKENVRFNRLTKFPSINANASDGYQSGLNGIPVQSKSLGATLTVPIFDQGLTNYNVAVAAAQADAAKAGITLSRLQVESDVRSAIAKLAAAQSALDQAQSSLKAAQVGYNAASAQYKAGVSNLVTLVTAEATLATAQKNAVSAVYSLQTARQNYELALGESEYTK</sequence>
<organism evidence="7">
    <name type="scientific">mine drainage metagenome</name>
    <dbReference type="NCBI Taxonomy" id="410659"/>
    <lineage>
        <taxon>unclassified sequences</taxon>
        <taxon>metagenomes</taxon>
        <taxon>ecological metagenomes</taxon>
    </lineage>
</organism>
<dbReference type="GO" id="GO:0009279">
    <property type="term" value="C:cell outer membrane"/>
    <property type="evidence" value="ECO:0007669"/>
    <property type="project" value="UniProtKB-SubCell"/>
</dbReference>
<gene>
    <name evidence="7" type="ORF">CARN1_1506</name>
</gene>
<dbReference type="InterPro" id="IPR003423">
    <property type="entry name" value="OMP_efflux"/>
</dbReference>
<keyword evidence="2" id="KW-0813">Transport</keyword>
<comment type="subcellular location">
    <subcellularLocation>
        <location evidence="1">Cell outer membrane</location>
    </subcellularLocation>
</comment>
<reference evidence="7" key="1">
    <citation type="submission" date="2009-10" db="EMBL/GenBank/DDBJ databases">
        <title>Diversity of trophic interactions inside an arsenic-rich microbial ecosystem.</title>
        <authorList>
            <person name="Bertin P.N."/>
            <person name="Heinrich-Salmeron A."/>
            <person name="Pelletier E."/>
            <person name="Goulhen-Chollet F."/>
            <person name="Arsene-Ploetze F."/>
            <person name="Gallien S."/>
            <person name="Calteau A."/>
            <person name="Vallenet D."/>
            <person name="Casiot C."/>
            <person name="Chane-Woon-Ming B."/>
            <person name="Giloteaux L."/>
            <person name="Barakat M."/>
            <person name="Bonnefoy V."/>
            <person name="Bruneel O."/>
            <person name="Chandler M."/>
            <person name="Cleiss J."/>
            <person name="Duran R."/>
            <person name="Elbaz-Poulichet F."/>
            <person name="Fonknechten N."/>
            <person name="Lauga B."/>
            <person name="Mornico D."/>
            <person name="Ortet P."/>
            <person name="Schaeffer C."/>
            <person name="Siguier P."/>
            <person name="Alexander Thil Smith A."/>
            <person name="Van Dorsselaer A."/>
            <person name="Weissenbach J."/>
            <person name="Medigue C."/>
            <person name="Le Paslier D."/>
        </authorList>
    </citation>
    <scope>NUCLEOTIDE SEQUENCE</scope>
</reference>
<dbReference type="GO" id="GO:0015562">
    <property type="term" value="F:efflux transmembrane transporter activity"/>
    <property type="evidence" value="ECO:0007669"/>
    <property type="project" value="InterPro"/>
</dbReference>
<accession>E6PFE5</accession>
<keyword evidence="6" id="KW-0998">Cell outer membrane</keyword>